<reference evidence="11 12" key="1">
    <citation type="submission" date="2018-08" db="EMBL/GenBank/DDBJ databases">
        <title>Microbacterium lemovicicum sp. nov., a bacterium isolated from a natural uranium-rich soil.</title>
        <authorList>
            <person name="ORTET P."/>
        </authorList>
    </citation>
    <scope>NUCLEOTIDE SEQUENCE [LARGE SCALE GENOMIC DNA]</scope>
    <source>
        <strain evidence="11 12">Viu22</strain>
    </source>
</reference>
<dbReference type="GO" id="GO:0000009">
    <property type="term" value="F:alpha-1,6-mannosyltransferase activity"/>
    <property type="evidence" value="ECO:0007669"/>
    <property type="project" value="InterPro"/>
</dbReference>
<keyword evidence="5" id="KW-0808">Transferase</keyword>
<keyword evidence="4" id="KW-0328">Glycosyltransferase</keyword>
<dbReference type="EMBL" id="CP031423">
    <property type="protein sequence ID" value="AZS37217.1"/>
    <property type="molecule type" value="Genomic_DNA"/>
</dbReference>
<dbReference type="KEGG" id="mlv:CVS47_01849"/>
<keyword evidence="9 10" id="KW-0472">Membrane</keyword>
<proteinExistence type="predicted"/>
<keyword evidence="12" id="KW-1185">Reference proteome</keyword>
<dbReference type="PANTHER" id="PTHR12468">
    <property type="entry name" value="GPI MANNOSYLTRANSFERASE 2"/>
    <property type="match status" value="1"/>
</dbReference>
<dbReference type="GO" id="GO:0031501">
    <property type="term" value="C:mannosyltransferase complex"/>
    <property type="evidence" value="ECO:0007669"/>
    <property type="project" value="TreeGrafter"/>
</dbReference>
<dbReference type="PANTHER" id="PTHR12468:SF2">
    <property type="entry name" value="GPI MANNOSYLTRANSFERASE 2"/>
    <property type="match status" value="1"/>
</dbReference>
<dbReference type="RefSeq" id="WP_241240089.1">
    <property type="nucleotide sequence ID" value="NZ_CP031423.1"/>
</dbReference>
<evidence type="ECO:0000256" key="2">
    <source>
        <dbReference type="ARBA" id="ARBA00004687"/>
    </source>
</evidence>
<evidence type="ECO:0000256" key="3">
    <source>
        <dbReference type="ARBA" id="ARBA00022502"/>
    </source>
</evidence>
<evidence type="ECO:0000256" key="1">
    <source>
        <dbReference type="ARBA" id="ARBA00004477"/>
    </source>
</evidence>
<gene>
    <name evidence="11" type="ORF">CVS47_01849</name>
</gene>
<feature type="transmembrane region" description="Helical" evidence="10">
    <location>
        <begin position="101"/>
        <end position="134"/>
    </location>
</feature>
<comment type="pathway">
    <text evidence="2">Glycolipid biosynthesis; glycosylphosphatidylinositol-anchor biosynthesis.</text>
</comment>
<feature type="transmembrane region" description="Helical" evidence="10">
    <location>
        <begin position="188"/>
        <end position="221"/>
    </location>
</feature>
<feature type="transmembrane region" description="Helical" evidence="10">
    <location>
        <begin position="337"/>
        <end position="357"/>
    </location>
</feature>
<feature type="transmembrane region" description="Helical" evidence="10">
    <location>
        <begin position="20"/>
        <end position="47"/>
    </location>
</feature>
<evidence type="ECO:0000256" key="7">
    <source>
        <dbReference type="ARBA" id="ARBA00022824"/>
    </source>
</evidence>
<dbReference type="InterPro" id="IPR007315">
    <property type="entry name" value="PIG-V/Gpi18"/>
</dbReference>
<evidence type="ECO:0000256" key="8">
    <source>
        <dbReference type="ARBA" id="ARBA00022989"/>
    </source>
</evidence>
<comment type="subcellular location">
    <subcellularLocation>
        <location evidence="1">Endoplasmic reticulum membrane</location>
        <topology evidence="1">Multi-pass membrane protein</topology>
    </subcellularLocation>
</comment>
<feature type="transmembrane region" description="Helical" evidence="10">
    <location>
        <begin position="305"/>
        <end position="325"/>
    </location>
</feature>
<evidence type="ECO:0000256" key="6">
    <source>
        <dbReference type="ARBA" id="ARBA00022692"/>
    </source>
</evidence>
<dbReference type="AlphaFoldDB" id="A0A3S9WAY3"/>
<dbReference type="Proteomes" id="UP000276888">
    <property type="component" value="Chromosome"/>
</dbReference>
<keyword evidence="3" id="KW-0337">GPI-anchor biosynthesis</keyword>
<evidence type="ECO:0008006" key="13">
    <source>
        <dbReference type="Google" id="ProtNLM"/>
    </source>
</evidence>
<name>A0A3S9WAY3_9MICO</name>
<evidence type="ECO:0000256" key="9">
    <source>
        <dbReference type="ARBA" id="ARBA00023136"/>
    </source>
</evidence>
<keyword evidence="6 10" id="KW-0812">Transmembrane</keyword>
<dbReference type="GO" id="GO:0006506">
    <property type="term" value="P:GPI anchor biosynthetic process"/>
    <property type="evidence" value="ECO:0007669"/>
    <property type="project" value="UniProtKB-KW"/>
</dbReference>
<keyword evidence="7" id="KW-0256">Endoplasmic reticulum</keyword>
<feature type="transmembrane region" description="Helical" evidence="10">
    <location>
        <begin position="377"/>
        <end position="395"/>
    </location>
</feature>
<dbReference type="GO" id="GO:0016020">
    <property type="term" value="C:membrane"/>
    <property type="evidence" value="ECO:0007669"/>
    <property type="project" value="GOC"/>
</dbReference>
<evidence type="ECO:0000256" key="5">
    <source>
        <dbReference type="ARBA" id="ARBA00022679"/>
    </source>
</evidence>
<protein>
    <recommendedName>
        <fullName evidence="13">Glycosyltransferase RgtA/B/C/D-like domain-containing protein</fullName>
    </recommendedName>
</protein>
<accession>A0A3S9WAY3</accession>
<evidence type="ECO:0000313" key="12">
    <source>
        <dbReference type="Proteomes" id="UP000276888"/>
    </source>
</evidence>
<feature type="transmembrane region" description="Helical" evidence="10">
    <location>
        <begin position="233"/>
        <end position="253"/>
    </location>
</feature>
<evidence type="ECO:0000256" key="10">
    <source>
        <dbReference type="SAM" id="Phobius"/>
    </source>
</evidence>
<organism evidence="11 12">
    <name type="scientific">Microbacterium lemovicicum</name>
    <dbReference type="NCBI Taxonomy" id="1072463"/>
    <lineage>
        <taxon>Bacteria</taxon>
        <taxon>Bacillati</taxon>
        <taxon>Actinomycetota</taxon>
        <taxon>Actinomycetes</taxon>
        <taxon>Micrococcales</taxon>
        <taxon>Microbacteriaceae</taxon>
        <taxon>Microbacterium</taxon>
    </lineage>
</organism>
<sequence>MADSTLTAPRALRRWSALPVAARIAMVYVAARLVTTAFLLLASALAVPGSRFGASPSLGSFVVGWDATWYWFTAVNGYPDVLPRTAAGLVSENQWAFMPVYAYASAAVGLLLGSWGAGALVISLVSGYLSCLVLHRILRPRIGARAAFWAVVLFSCAPLAAMFQVGYAESLFLLWMLLALDAVMRRRYGLLYLLIPLMGFTRPGVLAFALFLGLFGVWRLATRDREPLRAREVVHILGTGALAVIVGFSWQVIAGIVTGDPTAYLATELAWRRNWLPGGESGFVPFEGFVQAAAFWFTSWGLGPVVGYVVLAASVVLIAVVLVAGRSVRRLGVELRLWAASYLLYILLVFFPQSSIFRLLLPLSPLWGAVAVPRSKVWRFGVLAVSLLAQWWWIYNMYALGYTYWQIP</sequence>
<keyword evidence="8 10" id="KW-1133">Transmembrane helix</keyword>
<evidence type="ECO:0000313" key="11">
    <source>
        <dbReference type="EMBL" id="AZS37217.1"/>
    </source>
</evidence>
<evidence type="ECO:0000256" key="4">
    <source>
        <dbReference type="ARBA" id="ARBA00022676"/>
    </source>
</evidence>
<feature type="transmembrane region" description="Helical" evidence="10">
    <location>
        <begin position="146"/>
        <end position="168"/>
    </location>
</feature>
<dbReference type="GO" id="GO:0004376">
    <property type="term" value="F:GPI mannosyltransferase activity"/>
    <property type="evidence" value="ECO:0007669"/>
    <property type="project" value="InterPro"/>
</dbReference>